<gene>
    <name evidence="1" type="ORF">KARP_00692</name>
    <name evidence="2" type="ORF">KARP_01922</name>
    <name evidence="3" type="ORF">KARP_02086</name>
</gene>
<evidence type="ECO:0000313" key="1">
    <source>
        <dbReference type="EMBL" id="SPR14823.1"/>
    </source>
</evidence>
<accession>A0A2U3RS43</accession>
<organism evidence="2 4">
    <name type="scientific">Orientia tsutsugamushi</name>
    <name type="common">Rickettsia tsutsugamushi</name>
    <dbReference type="NCBI Taxonomy" id="784"/>
    <lineage>
        <taxon>Bacteria</taxon>
        <taxon>Pseudomonadati</taxon>
        <taxon>Pseudomonadota</taxon>
        <taxon>Alphaproteobacteria</taxon>
        <taxon>Rickettsiales</taxon>
        <taxon>Rickettsiaceae</taxon>
        <taxon>Rickettsieae</taxon>
        <taxon>Orientia</taxon>
    </lineage>
</organism>
<evidence type="ECO:0000313" key="3">
    <source>
        <dbReference type="EMBL" id="SPR16196.1"/>
    </source>
</evidence>
<reference evidence="2" key="2">
    <citation type="submission" date="2018-03" db="EMBL/GenBank/DDBJ databases">
        <authorList>
            <person name="Keele B.F."/>
        </authorList>
    </citation>
    <scope>NUCLEOTIDE SEQUENCE [LARGE SCALE GENOMIC DNA]</scope>
    <source>
        <strain evidence="2">Karp</strain>
    </source>
</reference>
<evidence type="ECO:0000313" key="2">
    <source>
        <dbReference type="EMBL" id="SPR16032.1"/>
    </source>
</evidence>
<dbReference type="EMBL" id="LS398548">
    <property type="protein sequence ID" value="SPR14823.1"/>
    <property type="molecule type" value="Genomic_DNA"/>
</dbReference>
<dbReference type="Proteomes" id="UP000245243">
    <property type="component" value="Chromosome I"/>
</dbReference>
<name>A0A2U3RS43_ORITS</name>
<reference evidence="4" key="1">
    <citation type="submission" date="2018-03" db="EMBL/GenBank/DDBJ databases">
        <authorList>
            <person name="Batty M. E."/>
            <person name="Batty M E."/>
        </authorList>
    </citation>
    <scope>NUCLEOTIDE SEQUENCE [LARGE SCALE GENOMIC DNA]</scope>
</reference>
<protein>
    <submittedName>
        <fullName evidence="2">Uncharacterized protein</fullName>
    </submittedName>
</protein>
<dbReference type="EMBL" id="LS398548">
    <property type="protein sequence ID" value="SPR16196.1"/>
    <property type="molecule type" value="Genomic_DNA"/>
</dbReference>
<dbReference type="EMBL" id="LS398548">
    <property type="protein sequence ID" value="SPR16032.1"/>
    <property type="molecule type" value="Genomic_DNA"/>
</dbReference>
<evidence type="ECO:0000313" key="4">
    <source>
        <dbReference type="Proteomes" id="UP000245243"/>
    </source>
</evidence>
<sequence length="50" mass="6056">MRLLKKEMRIFFKNHIKNIEDYLLPVSKKDTAEIVNAEDQWWMNYDSGVP</sequence>
<dbReference type="AlphaFoldDB" id="A0A2U3RS43"/>
<proteinExistence type="predicted"/>